<feature type="region of interest" description="Disordered" evidence="4">
    <location>
        <begin position="785"/>
        <end position="848"/>
    </location>
</feature>
<dbReference type="Gene3D" id="3.40.50.10810">
    <property type="entry name" value="Tandem AAA-ATPase domain"/>
    <property type="match status" value="1"/>
</dbReference>
<dbReference type="InterPro" id="IPR027417">
    <property type="entry name" value="P-loop_NTPase"/>
</dbReference>
<dbReference type="InterPro" id="IPR050496">
    <property type="entry name" value="SNF2_RAD54_helicase_repair"/>
</dbReference>
<dbReference type="CDD" id="cd18793">
    <property type="entry name" value="SF2_C_SNF"/>
    <property type="match status" value="1"/>
</dbReference>
<dbReference type="Pfam" id="PF00271">
    <property type="entry name" value="Helicase_C"/>
    <property type="match status" value="1"/>
</dbReference>
<dbReference type="EMBL" id="QEAQ01000011">
    <property type="protein sequence ID" value="TPX60941.1"/>
    <property type="molecule type" value="Genomic_DNA"/>
</dbReference>
<dbReference type="SMART" id="SM00487">
    <property type="entry name" value="DEXDc"/>
    <property type="match status" value="1"/>
</dbReference>
<keyword evidence="8" id="KW-1185">Reference proteome</keyword>
<feature type="domain" description="Helicase ATP-binding" evidence="5">
    <location>
        <begin position="41"/>
        <end position="206"/>
    </location>
</feature>
<dbReference type="FunFam" id="3.40.50.10810:FF:000094">
    <property type="entry name" value="DNA excision repair protein ERCC-6"/>
    <property type="match status" value="1"/>
</dbReference>
<keyword evidence="2" id="KW-0378">Hydrolase</keyword>
<keyword evidence="3" id="KW-0067">ATP-binding</keyword>
<dbReference type="SUPFAM" id="SSF52540">
    <property type="entry name" value="P-loop containing nucleoside triphosphate hydrolases"/>
    <property type="match status" value="2"/>
</dbReference>
<dbReference type="GO" id="GO:0016787">
    <property type="term" value="F:hydrolase activity"/>
    <property type="evidence" value="ECO:0007669"/>
    <property type="project" value="UniProtKB-KW"/>
</dbReference>
<sequence>MANAWISSEHFHELAGGYKLPSDLYHRLFPHQRDGVEWMWTLHNQGKIGGILGDDMGMGKTIQVIAYLCGLFISGKARKVLIGMPLGLLETWKLEFRKWFPNMRVKVYHGPASAIQRDLDVVVQKGGVILTTYDKIRVAADTLTCGGTNVWDYVILDEGHQIKNPSSQKTKAVYKIQATHKLLLSGTPIQNNMEELWTLFDYVSDGRLLSTKRNFMKHFGKPIKKGEARDATSEEKQVGNKIAEALRDLISPFFIRREKTSLLAEKPQVTDDAHEEQSKSAIGMDTLGAKHEFAIWIALSEQQIELYEAFLTNLNIQEILNKTRSPLNALGVLRKICDHPALLSSSLKDCGSLNLQSVATPTGDYRTLVAQSAKLSLTMRLIQLLRKSGHRMLIVASSRILLDILEKCIVANTIPFTRIDGTVIDRKERQRRINMFNGDPTYSCFLLTTQVAIGITLTGADRVIMYDPSWNPKRDAQAVDRAYRVGQNKDVIVYRLLTCGTMEEKVYRNQIRKDYLARTAMEAGNHTRYFTQSELKDMFVLGDTQHSETQLYLSRRHPLEDDQHYVGSIRELEAFKEVKGVSRHDQLYSAEDVDDEDEDGEALRLVTETLSQFTLEDTEPQRSRLRTEGQKAQDGFRKSPAIAFAAEEHLLPNHHSEQSLRSPNSPLALMPSPDIGGDTITGPDHAPRVTARPSIEVQSSPAIKHRSRRKALVIYSSEDEHDAGNRKTEASPKLSSGDEGSPILRRRGSRARQFMIHDDDESSAVLGSPASTPSEINAVAISEPEEKWAEHDAGPEVTGNAQDRRSCRQGLVSEEDAEDTAAEDTVPLSGPNYVLESPTPSSTGNRSREIIAVSPSANERGGEQFLFENAVINRQYR</sequence>
<dbReference type="InterPro" id="IPR000330">
    <property type="entry name" value="SNF2_N"/>
</dbReference>
<evidence type="ECO:0008006" key="9">
    <source>
        <dbReference type="Google" id="ProtNLM"/>
    </source>
</evidence>
<dbReference type="GO" id="GO:0015616">
    <property type="term" value="F:DNA translocase activity"/>
    <property type="evidence" value="ECO:0007669"/>
    <property type="project" value="TreeGrafter"/>
</dbReference>
<protein>
    <recommendedName>
        <fullName evidence="9">DNA excision repair protein ERCC-6</fullName>
    </recommendedName>
</protein>
<feature type="compositionally biased region" description="Basic and acidic residues" evidence="4">
    <location>
        <begin position="785"/>
        <end position="794"/>
    </location>
</feature>
<dbReference type="GO" id="GO:0005524">
    <property type="term" value="F:ATP binding"/>
    <property type="evidence" value="ECO:0007669"/>
    <property type="project" value="InterPro"/>
</dbReference>
<dbReference type="PROSITE" id="PS51192">
    <property type="entry name" value="HELICASE_ATP_BIND_1"/>
    <property type="match status" value="1"/>
</dbReference>
<evidence type="ECO:0000256" key="3">
    <source>
        <dbReference type="ARBA" id="ARBA00022840"/>
    </source>
</evidence>
<feature type="compositionally biased region" description="Basic and acidic residues" evidence="4">
    <location>
        <begin position="619"/>
        <end position="636"/>
    </location>
</feature>
<dbReference type="SMART" id="SM00490">
    <property type="entry name" value="HELICc"/>
    <property type="match status" value="1"/>
</dbReference>
<gene>
    <name evidence="7" type="ORF">PhCBS80983_g01489</name>
</gene>
<evidence type="ECO:0000256" key="2">
    <source>
        <dbReference type="ARBA" id="ARBA00022801"/>
    </source>
</evidence>
<feature type="region of interest" description="Disordered" evidence="4">
    <location>
        <begin position="615"/>
        <end position="636"/>
    </location>
</feature>
<dbReference type="InterPro" id="IPR038718">
    <property type="entry name" value="SNF2-like_sf"/>
</dbReference>
<evidence type="ECO:0000259" key="6">
    <source>
        <dbReference type="PROSITE" id="PS51194"/>
    </source>
</evidence>
<dbReference type="AlphaFoldDB" id="A0A507EB24"/>
<feature type="region of interest" description="Disordered" evidence="4">
    <location>
        <begin position="714"/>
        <end position="745"/>
    </location>
</feature>
<dbReference type="STRING" id="109895.A0A507EB24"/>
<dbReference type="PANTHER" id="PTHR45629:SF7">
    <property type="entry name" value="DNA EXCISION REPAIR PROTEIN ERCC-6-RELATED"/>
    <property type="match status" value="1"/>
</dbReference>
<dbReference type="Pfam" id="PF00176">
    <property type="entry name" value="SNF2-rel_dom"/>
    <property type="match status" value="1"/>
</dbReference>
<comment type="caution">
    <text evidence="7">The sequence shown here is derived from an EMBL/GenBank/DDBJ whole genome shotgun (WGS) entry which is preliminary data.</text>
</comment>
<reference evidence="7 8" key="1">
    <citation type="journal article" date="2019" name="Sci. Rep.">
        <title>Comparative genomics of chytrid fungi reveal insights into the obligate biotrophic and pathogenic lifestyle of Synchytrium endobioticum.</title>
        <authorList>
            <person name="van de Vossenberg B.T.L.H."/>
            <person name="Warris S."/>
            <person name="Nguyen H.D.T."/>
            <person name="van Gent-Pelzer M.P.E."/>
            <person name="Joly D.L."/>
            <person name="van de Geest H.C."/>
            <person name="Bonants P.J.M."/>
            <person name="Smith D.S."/>
            <person name="Levesque C.A."/>
            <person name="van der Lee T.A.J."/>
        </authorList>
    </citation>
    <scope>NUCLEOTIDE SEQUENCE [LARGE SCALE GENOMIC DNA]</scope>
    <source>
        <strain evidence="7 8">CBS 809.83</strain>
    </source>
</reference>
<organism evidence="7 8">
    <name type="scientific">Powellomyces hirtus</name>
    <dbReference type="NCBI Taxonomy" id="109895"/>
    <lineage>
        <taxon>Eukaryota</taxon>
        <taxon>Fungi</taxon>
        <taxon>Fungi incertae sedis</taxon>
        <taxon>Chytridiomycota</taxon>
        <taxon>Chytridiomycota incertae sedis</taxon>
        <taxon>Chytridiomycetes</taxon>
        <taxon>Spizellomycetales</taxon>
        <taxon>Powellomycetaceae</taxon>
        <taxon>Powellomyces</taxon>
    </lineage>
</organism>
<dbReference type="InterPro" id="IPR049730">
    <property type="entry name" value="SNF2/RAD54-like_C"/>
</dbReference>
<dbReference type="InterPro" id="IPR001650">
    <property type="entry name" value="Helicase_C-like"/>
</dbReference>
<dbReference type="InterPro" id="IPR014001">
    <property type="entry name" value="Helicase_ATP-bd"/>
</dbReference>
<dbReference type="Proteomes" id="UP000318582">
    <property type="component" value="Unassembled WGS sequence"/>
</dbReference>
<dbReference type="PROSITE" id="PS51194">
    <property type="entry name" value="HELICASE_CTER"/>
    <property type="match status" value="1"/>
</dbReference>
<evidence type="ECO:0000313" key="7">
    <source>
        <dbReference type="EMBL" id="TPX60941.1"/>
    </source>
</evidence>
<dbReference type="Gene3D" id="3.40.50.300">
    <property type="entry name" value="P-loop containing nucleotide triphosphate hydrolases"/>
    <property type="match status" value="1"/>
</dbReference>
<evidence type="ECO:0000259" key="5">
    <source>
        <dbReference type="PROSITE" id="PS51192"/>
    </source>
</evidence>
<evidence type="ECO:0000256" key="1">
    <source>
        <dbReference type="ARBA" id="ARBA00022741"/>
    </source>
</evidence>
<evidence type="ECO:0000256" key="4">
    <source>
        <dbReference type="SAM" id="MobiDB-lite"/>
    </source>
</evidence>
<dbReference type="PANTHER" id="PTHR45629">
    <property type="entry name" value="SNF2/RAD54 FAMILY MEMBER"/>
    <property type="match status" value="1"/>
</dbReference>
<evidence type="ECO:0000313" key="8">
    <source>
        <dbReference type="Proteomes" id="UP000318582"/>
    </source>
</evidence>
<keyword evidence="1" id="KW-0547">Nucleotide-binding</keyword>
<accession>A0A507EB24</accession>
<name>A0A507EB24_9FUNG</name>
<proteinExistence type="predicted"/>
<feature type="compositionally biased region" description="Acidic residues" evidence="4">
    <location>
        <begin position="813"/>
        <end position="822"/>
    </location>
</feature>
<feature type="domain" description="Helicase C-terminal" evidence="6">
    <location>
        <begin position="380"/>
        <end position="536"/>
    </location>
</feature>